<name>A0A0G0TAQ1_9BACT</name>
<proteinExistence type="predicted"/>
<dbReference type="EMBL" id="LBZM01000016">
    <property type="protein sequence ID" value="KKR71886.1"/>
    <property type="molecule type" value="Genomic_DNA"/>
</dbReference>
<accession>A0A0G0TAQ1</accession>
<comment type="caution">
    <text evidence="2">The sequence shown here is derived from an EMBL/GenBank/DDBJ whole genome shotgun (WGS) entry which is preliminary data.</text>
</comment>
<reference evidence="2 3" key="1">
    <citation type="journal article" date="2015" name="Nature">
        <title>rRNA introns, odd ribosomes, and small enigmatic genomes across a large radiation of phyla.</title>
        <authorList>
            <person name="Brown C.T."/>
            <person name="Hug L.A."/>
            <person name="Thomas B.C."/>
            <person name="Sharon I."/>
            <person name="Castelle C.J."/>
            <person name="Singh A."/>
            <person name="Wilkins M.J."/>
            <person name="Williams K.H."/>
            <person name="Banfield J.F."/>
        </authorList>
    </citation>
    <scope>NUCLEOTIDE SEQUENCE [LARGE SCALE GENOMIC DNA]</scope>
</reference>
<evidence type="ECO:0000313" key="2">
    <source>
        <dbReference type="EMBL" id="KKR71886.1"/>
    </source>
</evidence>
<evidence type="ECO:0000313" key="3">
    <source>
        <dbReference type="Proteomes" id="UP000034664"/>
    </source>
</evidence>
<sequence length="55" mass="6088">MTFPHFDRRTVLIIGGIAIVSISVGAYTWMKQRSSEVVSPTETQTEISENITSDS</sequence>
<keyword evidence="1" id="KW-1133">Transmembrane helix</keyword>
<organism evidence="2 3">
    <name type="scientific">Candidatus Roizmanbacteria bacterium GW2011_GWB1_40_7</name>
    <dbReference type="NCBI Taxonomy" id="1618482"/>
    <lineage>
        <taxon>Bacteria</taxon>
        <taxon>Candidatus Roizmaniibacteriota</taxon>
    </lineage>
</organism>
<dbReference type="Proteomes" id="UP000034664">
    <property type="component" value="Unassembled WGS sequence"/>
</dbReference>
<keyword evidence="1" id="KW-0812">Transmembrane</keyword>
<protein>
    <submittedName>
        <fullName evidence="2">Uncharacterized protein</fullName>
    </submittedName>
</protein>
<gene>
    <name evidence="2" type="ORF">UU14_C0016G0006</name>
</gene>
<keyword evidence="1" id="KW-0472">Membrane</keyword>
<evidence type="ECO:0000256" key="1">
    <source>
        <dbReference type="SAM" id="Phobius"/>
    </source>
</evidence>
<dbReference type="AlphaFoldDB" id="A0A0G0TAQ1"/>
<feature type="transmembrane region" description="Helical" evidence="1">
    <location>
        <begin position="12"/>
        <end position="30"/>
    </location>
</feature>